<evidence type="ECO:0000313" key="2">
    <source>
        <dbReference type="EMBL" id="GBN49948.1"/>
    </source>
</evidence>
<evidence type="ECO:0000313" key="5">
    <source>
        <dbReference type="Proteomes" id="UP000499080"/>
    </source>
</evidence>
<accession>A0A4Y2PPX5</accession>
<reference evidence="3 5" key="1">
    <citation type="journal article" date="2019" name="Sci. Rep.">
        <title>Orb-weaving spider Araneus ventricosus genome elucidates the spidroin gene catalogue.</title>
        <authorList>
            <person name="Kono N."/>
            <person name="Nakamura H."/>
            <person name="Ohtoshi R."/>
            <person name="Moran D.A.P."/>
            <person name="Shinohara A."/>
            <person name="Yoshida Y."/>
            <person name="Fujiwara M."/>
            <person name="Mori M."/>
            <person name="Tomita M."/>
            <person name="Arakawa K."/>
        </authorList>
    </citation>
    <scope>NUCLEOTIDE SEQUENCE [LARGE SCALE GENOMIC DNA]</scope>
</reference>
<dbReference type="Proteomes" id="UP000499080">
    <property type="component" value="Unassembled WGS sequence"/>
</dbReference>
<gene>
    <name evidence="3" type="ORF">AVEN_253827_1</name>
    <name evidence="2" type="ORF">AVEN_253880_1</name>
    <name evidence="1" type="ORF">AVEN_78816_1</name>
    <name evidence="4" type="ORF">AVEN_85255_1</name>
</gene>
<proteinExistence type="predicted"/>
<dbReference type="AlphaFoldDB" id="A0A4Y2PPX5"/>
<evidence type="ECO:0000313" key="1">
    <source>
        <dbReference type="EMBL" id="GBN49744.1"/>
    </source>
</evidence>
<comment type="caution">
    <text evidence="3">The sequence shown here is derived from an EMBL/GenBank/DDBJ whole genome shotgun (WGS) entry which is preliminary data.</text>
</comment>
<name>A0A4Y2PPX5_ARAVE</name>
<organism evidence="3 5">
    <name type="scientific">Araneus ventricosus</name>
    <name type="common">Orbweaver spider</name>
    <name type="synonym">Epeira ventricosa</name>
    <dbReference type="NCBI Taxonomy" id="182803"/>
    <lineage>
        <taxon>Eukaryota</taxon>
        <taxon>Metazoa</taxon>
        <taxon>Ecdysozoa</taxon>
        <taxon>Arthropoda</taxon>
        <taxon>Chelicerata</taxon>
        <taxon>Arachnida</taxon>
        <taxon>Araneae</taxon>
        <taxon>Araneomorphae</taxon>
        <taxon>Entelegynae</taxon>
        <taxon>Araneoidea</taxon>
        <taxon>Araneidae</taxon>
        <taxon>Araneus</taxon>
    </lineage>
</organism>
<evidence type="ECO:0000313" key="3">
    <source>
        <dbReference type="EMBL" id="GBN52297.1"/>
    </source>
</evidence>
<dbReference type="EMBL" id="BGPR01132741">
    <property type="protein sequence ID" value="GBN49744.1"/>
    <property type="molecule type" value="Genomic_DNA"/>
</dbReference>
<dbReference type="EMBL" id="BGPR01132834">
    <property type="protein sequence ID" value="GBN49948.1"/>
    <property type="molecule type" value="Genomic_DNA"/>
</dbReference>
<dbReference type="EMBL" id="BGPR01133899">
    <property type="protein sequence ID" value="GBN52297.1"/>
    <property type="molecule type" value="Genomic_DNA"/>
</dbReference>
<keyword evidence="5" id="KW-1185">Reference proteome</keyword>
<evidence type="ECO:0000313" key="4">
    <source>
        <dbReference type="EMBL" id="GBN52313.1"/>
    </source>
</evidence>
<protein>
    <submittedName>
        <fullName evidence="3">Uncharacterized protein</fullName>
    </submittedName>
</protein>
<sequence>MLLKLPWTSPALELSETDSFASENAFVAIATNVLNDFVAIATNVLNAFVAIATNVLNDFVAIATNVLSPELPFKSYFSNSISSKRTSFKRESTRSLIITNKDIKVSVSFRIGTA</sequence>
<dbReference type="EMBL" id="BGPR01133906">
    <property type="protein sequence ID" value="GBN52313.1"/>
    <property type="molecule type" value="Genomic_DNA"/>
</dbReference>